<keyword evidence="2" id="KW-1185">Reference proteome</keyword>
<protein>
    <submittedName>
        <fullName evidence="1">Uncharacterized protein</fullName>
    </submittedName>
</protein>
<sequence length="97" mass="11471">MNTKEKIEVMQAFLNGKTIQIFTETVGWVDWHQGADPNWNWDLDKFRIKPKTRYLNVYDYGTRTIKWKEGSRNSIEEGCIGYLEDKQDGSPIVFHKD</sequence>
<organism evidence="1 2">
    <name type="scientific">Alcaligenes phage vB_Af_QDWS595</name>
    <dbReference type="NCBI Taxonomy" id="2877946"/>
    <lineage>
        <taxon>Viruses</taxon>
        <taxon>Duplodnaviria</taxon>
        <taxon>Heunggongvirae</taxon>
        <taxon>Uroviricota</taxon>
        <taxon>Caudoviricetes</taxon>
        <taxon>Schitoviridae</taxon>
        <taxon>Petruschkyvirus</taxon>
        <taxon>Petruschkyvirus QDWS595</taxon>
    </lineage>
</organism>
<evidence type="ECO:0000313" key="1">
    <source>
        <dbReference type="EMBL" id="UCR75554.1"/>
    </source>
</evidence>
<evidence type="ECO:0000313" key="2">
    <source>
        <dbReference type="Proteomes" id="UP000827952"/>
    </source>
</evidence>
<dbReference type="EMBL" id="OK149171">
    <property type="protein sequence ID" value="UCR75554.1"/>
    <property type="molecule type" value="Genomic_DNA"/>
</dbReference>
<dbReference type="Proteomes" id="UP000827952">
    <property type="component" value="Segment"/>
</dbReference>
<gene>
    <name evidence="1" type="ORF">vBAfaPQDWS595_70</name>
</gene>
<accession>A0AAE9BZY9</accession>
<reference evidence="1" key="1">
    <citation type="submission" date="2021-09" db="EMBL/GenBank/DDBJ databases">
        <title>Complete genome analysis of a novel Alcaligenes phage vB_Af_QDWS595.</title>
        <authorList>
            <person name="Jing Y."/>
            <person name="Wang J."/>
        </authorList>
    </citation>
    <scope>NUCLEOTIDE SEQUENCE</scope>
</reference>
<proteinExistence type="predicted"/>
<name>A0AAE9BZY9_9CAUD</name>